<name>A0A7X0LTA9_9ACTN</name>
<dbReference type="AlphaFoldDB" id="A0A7X0LTA9"/>
<organism evidence="1 2">
    <name type="scientific">Streptomyces candidus</name>
    <dbReference type="NCBI Taxonomy" id="67283"/>
    <lineage>
        <taxon>Bacteria</taxon>
        <taxon>Bacillati</taxon>
        <taxon>Actinomycetota</taxon>
        <taxon>Actinomycetes</taxon>
        <taxon>Kitasatosporales</taxon>
        <taxon>Streptomycetaceae</taxon>
        <taxon>Streptomyces</taxon>
    </lineage>
</organism>
<proteinExistence type="predicted"/>
<evidence type="ECO:0000313" key="1">
    <source>
        <dbReference type="EMBL" id="MBB6440067.1"/>
    </source>
</evidence>
<reference evidence="1 2" key="1">
    <citation type="submission" date="2020-08" db="EMBL/GenBank/DDBJ databases">
        <title>Genomic Encyclopedia of Type Strains, Phase IV (KMG-IV): sequencing the most valuable type-strain genomes for metagenomic binning, comparative biology and taxonomic classification.</title>
        <authorList>
            <person name="Goeker M."/>
        </authorList>
    </citation>
    <scope>NUCLEOTIDE SEQUENCE [LARGE SCALE GENOMIC DNA]</scope>
    <source>
        <strain evidence="1 2">DSM 40141</strain>
    </source>
</reference>
<accession>A0A7X0LTA9</accession>
<dbReference type="RefSeq" id="WP_185036537.1">
    <property type="nucleotide sequence ID" value="NZ_BNBN01000019.1"/>
</dbReference>
<comment type="caution">
    <text evidence="1">The sequence shown here is derived from an EMBL/GenBank/DDBJ whole genome shotgun (WGS) entry which is preliminary data.</text>
</comment>
<dbReference type="EMBL" id="JACHEM010000036">
    <property type="protein sequence ID" value="MBB6440067.1"/>
    <property type="molecule type" value="Genomic_DNA"/>
</dbReference>
<protein>
    <submittedName>
        <fullName evidence="1">Uncharacterized protein</fullName>
    </submittedName>
</protein>
<gene>
    <name evidence="1" type="ORF">HNQ79_006580</name>
</gene>
<dbReference type="Proteomes" id="UP000540423">
    <property type="component" value="Unassembled WGS sequence"/>
</dbReference>
<sequence length="159" mass="16955">MATPENAPRWADFLNPDDETLDRLRHAGRGATSLVAVGTPWDTVGGQWEALAIAPLERGLAALDVLALPFDGGHPVFADLARNELVVLVPAGTAIEGPQGVRALKPGTYLVVPHGPAGGFVAAWLSRPTRGCTRYVDAVRVREAVLVAETRRVKHARAR</sequence>
<keyword evidence="2" id="KW-1185">Reference proteome</keyword>
<evidence type="ECO:0000313" key="2">
    <source>
        <dbReference type="Proteomes" id="UP000540423"/>
    </source>
</evidence>